<dbReference type="PANTHER" id="PTHR34388">
    <property type="entry name" value="DNA POLYMERASE III SUBUNIT DELTA"/>
    <property type="match status" value="1"/>
</dbReference>
<dbReference type="Proteomes" id="UP001596215">
    <property type="component" value="Unassembled WGS sequence"/>
</dbReference>
<keyword evidence="6" id="KW-0239">DNA-directed DNA polymerase</keyword>
<dbReference type="InterPro" id="IPR005790">
    <property type="entry name" value="DNA_polIII_delta"/>
</dbReference>
<evidence type="ECO:0000256" key="3">
    <source>
        <dbReference type="ARBA" id="ARBA00022679"/>
    </source>
</evidence>
<evidence type="ECO:0000313" key="13">
    <source>
        <dbReference type="EMBL" id="MFC6362346.1"/>
    </source>
</evidence>
<dbReference type="InterPro" id="IPR010372">
    <property type="entry name" value="DNA_pol3_delta_N"/>
</dbReference>
<reference evidence="14" key="1">
    <citation type="journal article" date="2019" name="Int. J. Syst. Evol. Microbiol.">
        <title>The Global Catalogue of Microorganisms (GCM) 10K type strain sequencing project: providing services to taxonomists for standard genome sequencing and annotation.</title>
        <authorList>
            <consortium name="The Broad Institute Genomics Platform"/>
            <consortium name="The Broad Institute Genome Sequencing Center for Infectious Disease"/>
            <person name="Wu L."/>
            <person name="Ma J."/>
        </authorList>
    </citation>
    <scope>NUCLEOTIDE SEQUENCE [LARGE SCALE GENOMIC DNA]</scope>
    <source>
        <strain evidence="14">CGMCC 4.1530</strain>
    </source>
</reference>
<dbReference type="Pfam" id="PF06144">
    <property type="entry name" value="DNA_pol3_delta"/>
    <property type="match status" value="1"/>
</dbReference>
<dbReference type="SUPFAM" id="SSF48019">
    <property type="entry name" value="post-AAA+ oligomerization domain-like"/>
    <property type="match status" value="1"/>
</dbReference>
<evidence type="ECO:0000256" key="9">
    <source>
        <dbReference type="ARBA" id="ARBA00049244"/>
    </source>
</evidence>
<evidence type="ECO:0000256" key="7">
    <source>
        <dbReference type="ARBA" id="ARBA00026073"/>
    </source>
</evidence>
<comment type="caution">
    <text evidence="13">The sequence shown here is derived from an EMBL/GenBank/DDBJ whole genome shotgun (WGS) entry which is preliminary data.</text>
</comment>
<dbReference type="EMBL" id="JBHSUC010000010">
    <property type="protein sequence ID" value="MFC6362346.1"/>
    <property type="molecule type" value="Genomic_DNA"/>
</dbReference>
<feature type="domain" description="DNA polymerase III subunit delta C-terminal" evidence="12">
    <location>
        <begin position="214"/>
        <end position="331"/>
    </location>
</feature>
<dbReference type="Gene3D" id="1.10.8.60">
    <property type="match status" value="1"/>
</dbReference>
<evidence type="ECO:0000259" key="12">
    <source>
        <dbReference type="Pfam" id="PF14840"/>
    </source>
</evidence>
<evidence type="ECO:0000259" key="11">
    <source>
        <dbReference type="Pfam" id="PF06144"/>
    </source>
</evidence>
<dbReference type="Pfam" id="PF14840">
    <property type="entry name" value="DNA_pol3_delt_C"/>
    <property type="match status" value="1"/>
</dbReference>
<dbReference type="GO" id="GO:0003887">
    <property type="term" value="F:DNA-directed DNA polymerase activity"/>
    <property type="evidence" value="ECO:0007669"/>
    <property type="project" value="UniProtKB-EC"/>
</dbReference>
<comment type="subunit">
    <text evidence="7">DNA polymerase III contains a core (composed of alpha, epsilon and theta chains) that associates with a tau subunit. This core dimerizes to form the POLIII' complex. PolIII' associates with the gamma complex (composed of gamma, delta, delta', psi and chi chains) and with the beta chain to form the complete DNA polymerase III complex.</text>
</comment>
<evidence type="ECO:0000256" key="2">
    <source>
        <dbReference type="ARBA" id="ARBA00017703"/>
    </source>
</evidence>
<dbReference type="PANTHER" id="PTHR34388:SF1">
    <property type="entry name" value="DNA POLYMERASE III SUBUNIT DELTA"/>
    <property type="match status" value="1"/>
</dbReference>
<proteinExistence type="inferred from homology"/>
<evidence type="ECO:0000256" key="8">
    <source>
        <dbReference type="ARBA" id="ARBA00034754"/>
    </source>
</evidence>
<feature type="domain" description="DNA polymerase III delta N-terminal" evidence="11">
    <location>
        <begin position="21"/>
        <end position="139"/>
    </location>
</feature>
<gene>
    <name evidence="13" type="primary">holA</name>
    <name evidence="13" type="ORF">ACFP73_09610</name>
</gene>
<dbReference type="CDD" id="cd18138">
    <property type="entry name" value="HLD_clamp_pol_III_delta"/>
    <property type="match status" value="1"/>
</dbReference>
<organism evidence="13 14">
    <name type="scientific">Tatumella punctata</name>
    <dbReference type="NCBI Taxonomy" id="399969"/>
    <lineage>
        <taxon>Bacteria</taxon>
        <taxon>Pseudomonadati</taxon>
        <taxon>Pseudomonadota</taxon>
        <taxon>Gammaproteobacteria</taxon>
        <taxon>Enterobacterales</taxon>
        <taxon>Erwiniaceae</taxon>
        <taxon>Tatumella</taxon>
    </lineage>
</organism>
<evidence type="ECO:0000256" key="6">
    <source>
        <dbReference type="ARBA" id="ARBA00022932"/>
    </source>
</evidence>
<keyword evidence="5" id="KW-0235">DNA replication</keyword>
<protein>
    <recommendedName>
        <fullName evidence="2 10">DNA polymerase III subunit delta</fullName>
        <ecNumber evidence="1 10">2.7.7.7</ecNumber>
    </recommendedName>
</protein>
<evidence type="ECO:0000256" key="10">
    <source>
        <dbReference type="NCBIfam" id="TIGR01128"/>
    </source>
</evidence>
<comment type="similarity">
    <text evidence="8">Belongs to the DNA polymerase HolA subunit family.</text>
</comment>
<dbReference type="InterPro" id="IPR027417">
    <property type="entry name" value="P-loop_NTPase"/>
</dbReference>
<dbReference type="InterPro" id="IPR008921">
    <property type="entry name" value="DNA_pol3_clamp-load_cplx_C"/>
</dbReference>
<evidence type="ECO:0000256" key="5">
    <source>
        <dbReference type="ARBA" id="ARBA00022705"/>
    </source>
</evidence>
<dbReference type="EC" id="2.7.7.7" evidence="1 10"/>
<evidence type="ECO:0000313" key="14">
    <source>
        <dbReference type="Proteomes" id="UP001596215"/>
    </source>
</evidence>
<dbReference type="Gene3D" id="3.40.50.300">
    <property type="entry name" value="P-loop containing nucleotide triphosphate hydrolases"/>
    <property type="match status" value="1"/>
</dbReference>
<keyword evidence="4 13" id="KW-0548">Nucleotidyltransferase</keyword>
<comment type="catalytic activity">
    <reaction evidence="9">
        <text>DNA(n) + a 2'-deoxyribonucleoside 5'-triphosphate = DNA(n+1) + diphosphate</text>
        <dbReference type="Rhea" id="RHEA:22508"/>
        <dbReference type="Rhea" id="RHEA-COMP:17339"/>
        <dbReference type="Rhea" id="RHEA-COMP:17340"/>
        <dbReference type="ChEBI" id="CHEBI:33019"/>
        <dbReference type="ChEBI" id="CHEBI:61560"/>
        <dbReference type="ChEBI" id="CHEBI:173112"/>
        <dbReference type="EC" id="2.7.7.7"/>
    </reaction>
</comment>
<name>A0ABW1VN47_9GAMM</name>
<dbReference type="Gene3D" id="1.20.272.10">
    <property type="match status" value="1"/>
</dbReference>
<dbReference type="RefSeq" id="WP_212708414.1">
    <property type="nucleotide sequence ID" value="NZ_BAAAFW010000060.1"/>
</dbReference>
<keyword evidence="3 13" id="KW-0808">Transferase</keyword>
<dbReference type="NCBIfam" id="TIGR01128">
    <property type="entry name" value="holA"/>
    <property type="match status" value="1"/>
</dbReference>
<evidence type="ECO:0000256" key="4">
    <source>
        <dbReference type="ARBA" id="ARBA00022695"/>
    </source>
</evidence>
<evidence type="ECO:0000256" key="1">
    <source>
        <dbReference type="ARBA" id="ARBA00012417"/>
    </source>
</evidence>
<dbReference type="InterPro" id="IPR032780">
    <property type="entry name" value="DNA_pol3_delt_C"/>
</dbReference>
<sequence>MVRLYPEQLAAQLAEGLRGSYFLSGNDPLLRQESHDAIIAAARQQQFLEHLTFTIDNHTDWDALFTVCQSLSLFTRRQTLTLLMPENGPSAQITPRLIRLAELLHSDLLLIVHLHKLTKAQENSGWFKGLSLNAVMVPCTTPEQAQLPRWVSQRCKSLGIAIDQQAIGLLCYCYEGNLLALSQALERLSLLWPEGQLTLPRVEQAVNDAAHFSPYHWADAILAGKSKRALHILQQLQQEAAEPVILVRTLQRELMTLLQLQRQQGSHNVRQLMDKLRVWQNRRPLFTAALERLDNQAVHLAIKQLASIELTIKQDYGSDVWSPLASLTLQLTFGKSPVVVSDV</sequence>
<keyword evidence="14" id="KW-1185">Reference proteome</keyword>
<accession>A0ABW1VN47</accession>
<dbReference type="SUPFAM" id="SSF52540">
    <property type="entry name" value="P-loop containing nucleoside triphosphate hydrolases"/>
    <property type="match status" value="1"/>
</dbReference>